<feature type="transmembrane region" description="Helical" evidence="1">
    <location>
        <begin position="87"/>
        <end position="109"/>
    </location>
</feature>
<dbReference type="SUPFAM" id="SSF52047">
    <property type="entry name" value="RNI-like"/>
    <property type="match status" value="1"/>
</dbReference>
<accession>W7X6J3</accession>
<keyword evidence="1" id="KW-0472">Membrane</keyword>
<organism evidence="2 3">
    <name type="scientific">Tetrahymena thermophila (strain SB210)</name>
    <dbReference type="NCBI Taxonomy" id="312017"/>
    <lineage>
        <taxon>Eukaryota</taxon>
        <taxon>Sar</taxon>
        <taxon>Alveolata</taxon>
        <taxon>Ciliophora</taxon>
        <taxon>Intramacronucleata</taxon>
        <taxon>Oligohymenophorea</taxon>
        <taxon>Hymenostomatida</taxon>
        <taxon>Tetrahymenina</taxon>
        <taxon>Tetrahymenidae</taxon>
        <taxon>Tetrahymena</taxon>
    </lineage>
</organism>
<keyword evidence="1" id="KW-1133">Transmembrane helix</keyword>
<evidence type="ECO:0000313" key="2">
    <source>
        <dbReference type="EMBL" id="EWS75000.1"/>
    </source>
</evidence>
<reference evidence="3" key="1">
    <citation type="journal article" date="2006" name="PLoS Biol.">
        <title>Macronuclear genome sequence of the ciliate Tetrahymena thermophila, a model eukaryote.</title>
        <authorList>
            <person name="Eisen J.A."/>
            <person name="Coyne R.S."/>
            <person name="Wu M."/>
            <person name="Wu D."/>
            <person name="Thiagarajan M."/>
            <person name="Wortman J.R."/>
            <person name="Badger J.H."/>
            <person name="Ren Q."/>
            <person name="Amedeo P."/>
            <person name="Jones K.M."/>
            <person name="Tallon L.J."/>
            <person name="Delcher A.L."/>
            <person name="Salzberg S.L."/>
            <person name="Silva J.C."/>
            <person name="Haas B.J."/>
            <person name="Majoros W.H."/>
            <person name="Farzad M."/>
            <person name="Carlton J.M."/>
            <person name="Smith R.K. Jr."/>
            <person name="Garg J."/>
            <person name="Pearlman R.E."/>
            <person name="Karrer K.M."/>
            <person name="Sun L."/>
            <person name="Manning G."/>
            <person name="Elde N.C."/>
            <person name="Turkewitz A.P."/>
            <person name="Asai D.J."/>
            <person name="Wilkes D.E."/>
            <person name="Wang Y."/>
            <person name="Cai H."/>
            <person name="Collins K."/>
            <person name="Stewart B.A."/>
            <person name="Lee S.R."/>
            <person name="Wilamowska K."/>
            <person name="Weinberg Z."/>
            <person name="Ruzzo W.L."/>
            <person name="Wloga D."/>
            <person name="Gaertig J."/>
            <person name="Frankel J."/>
            <person name="Tsao C.-C."/>
            <person name="Gorovsky M.A."/>
            <person name="Keeling P.J."/>
            <person name="Waller R.F."/>
            <person name="Patron N.J."/>
            <person name="Cherry J.M."/>
            <person name="Stover N.A."/>
            <person name="Krieger C.J."/>
            <person name="del Toro C."/>
            <person name="Ryder H.F."/>
            <person name="Williamson S.C."/>
            <person name="Barbeau R.A."/>
            <person name="Hamilton E.P."/>
            <person name="Orias E."/>
        </authorList>
    </citation>
    <scope>NUCLEOTIDE SEQUENCE [LARGE SCALE GENOMIC DNA]</scope>
    <source>
        <strain evidence="3">SB210</strain>
    </source>
</reference>
<dbReference type="KEGG" id="tet:TTHERM_000741660"/>
<evidence type="ECO:0000256" key="1">
    <source>
        <dbReference type="SAM" id="Phobius"/>
    </source>
</evidence>
<sequence>MIDYSILFVLFIHLQLIRFYNLLFNILKKKQMIQQIKEYQELKLFLDSSLLSHQVLHINLANNKIGDEDASSLAMKVHQAQVLVQQIALISQLLFLFFFIVLAFFVSLFQFNSTFYFKLFFLLLFNQSYYFIFFPSNQLFNQIFILQYLKSNNFIGDEGTSGLGSGLAKCINLSNLTLDLSINFIGGESASGLSSGLANCINLSNLTLDLRQKQLIYF</sequence>
<feature type="transmembrane region" description="Helical" evidence="1">
    <location>
        <begin position="6"/>
        <end position="27"/>
    </location>
</feature>
<keyword evidence="1 2" id="KW-0812">Transmembrane</keyword>
<name>W7X6J3_TETTS</name>
<dbReference type="Proteomes" id="UP000009168">
    <property type="component" value="Unassembled WGS sequence"/>
</dbReference>
<gene>
    <name evidence="2" type="ORF">TTHERM_000741660</name>
</gene>
<dbReference type="Gene3D" id="3.80.10.10">
    <property type="entry name" value="Ribonuclease Inhibitor"/>
    <property type="match status" value="1"/>
</dbReference>
<dbReference type="AlphaFoldDB" id="W7X6J3"/>
<feature type="transmembrane region" description="Helical" evidence="1">
    <location>
        <begin position="115"/>
        <end position="134"/>
    </location>
</feature>
<keyword evidence="3" id="KW-1185">Reference proteome</keyword>
<proteinExistence type="predicted"/>
<dbReference type="InParanoid" id="W7X6J3"/>
<protein>
    <submittedName>
        <fullName evidence="2">Transmembrane protein, putative</fullName>
    </submittedName>
</protein>
<evidence type="ECO:0000313" key="3">
    <source>
        <dbReference type="Proteomes" id="UP000009168"/>
    </source>
</evidence>
<dbReference type="InterPro" id="IPR032675">
    <property type="entry name" value="LRR_dom_sf"/>
</dbReference>
<dbReference type="EMBL" id="GG662726">
    <property type="protein sequence ID" value="EWS75000.1"/>
    <property type="molecule type" value="Genomic_DNA"/>
</dbReference>
<dbReference type="GeneID" id="24440488"/>
<dbReference type="RefSeq" id="XP_012652458.1">
    <property type="nucleotide sequence ID" value="XM_012797004.1"/>
</dbReference>